<evidence type="ECO:0000313" key="3">
    <source>
        <dbReference type="EMBL" id="ART71427.1"/>
    </source>
</evidence>
<accession>A0A1Y0C8M8</accession>
<protein>
    <recommendedName>
        <fullName evidence="2">MaoC-like domain-containing protein</fullName>
    </recommendedName>
</protein>
<dbReference type="KEGG" id="mdx:BTO20_25345"/>
<dbReference type="PANTHER" id="PTHR28152">
    <property type="entry name" value="HYDROXYACYL-THIOESTER DEHYDRATASE TYPE 2, MITOCHONDRIAL"/>
    <property type="match status" value="1"/>
</dbReference>
<dbReference type="OrthoDB" id="7183822at2"/>
<dbReference type="PANTHER" id="PTHR28152:SF1">
    <property type="entry name" value="HYDROXYACYL-THIOESTER DEHYDRATASE TYPE 2, MITOCHONDRIAL"/>
    <property type="match status" value="1"/>
</dbReference>
<dbReference type="InterPro" id="IPR052741">
    <property type="entry name" value="Mitochondrial_HTD2"/>
</dbReference>
<feature type="domain" description="MaoC-like" evidence="2">
    <location>
        <begin position="178"/>
        <end position="262"/>
    </location>
</feature>
<name>A0A1Y0C8M8_9MYCO</name>
<gene>
    <name evidence="3" type="ORF">BTO20_25345</name>
</gene>
<dbReference type="Gene3D" id="3.10.129.10">
    <property type="entry name" value="Hotdog Thioesterase"/>
    <property type="match status" value="2"/>
</dbReference>
<evidence type="ECO:0000259" key="2">
    <source>
        <dbReference type="Pfam" id="PF01575"/>
    </source>
</evidence>
<dbReference type="AlphaFoldDB" id="A0A1Y0C8M8"/>
<proteinExistence type="inferred from homology"/>
<keyword evidence="4" id="KW-1185">Reference proteome</keyword>
<dbReference type="EMBL" id="CP020809">
    <property type="protein sequence ID" value="ART71427.1"/>
    <property type="molecule type" value="Genomic_DNA"/>
</dbReference>
<dbReference type="GO" id="GO:0019171">
    <property type="term" value="F:(3R)-hydroxyacyl-[acyl-carrier-protein] dehydratase activity"/>
    <property type="evidence" value="ECO:0007669"/>
    <property type="project" value="TreeGrafter"/>
</dbReference>
<comment type="similarity">
    <text evidence="1">Belongs to the enoyl-CoA hydratase/isomerase family.</text>
</comment>
<evidence type="ECO:0000256" key="1">
    <source>
        <dbReference type="ARBA" id="ARBA00005254"/>
    </source>
</evidence>
<dbReference type="InterPro" id="IPR029069">
    <property type="entry name" value="HotDog_dom_sf"/>
</dbReference>
<reference evidence="3 4" key="1">
    <citation type="submission" date="2017-04" db="EMBL/GenBank/DDBJ databases">
        <title>Whole Genome Sequence of 1,4-Dioxane Degrading Bacterium Mycobacterium dioxanotrophicus PH-06.</title>
        <authorList>
            <person name="He Y."/>
        </authorList>
    </citation>
    <scope>NUCLEOTIDE SEQUENCE [LARGE SCALE GENOMIC DNA]</scope>
    <source>
        <strain evidence="3 4">PH-06</strain>
    </source>
</reference>
<dbReference type="SUPFAM" id="SSF54637">
    <property type="entry name" value="Thioesterase/thiol ester dehydrase-isomerase"/>
    <property type="match status" value="1"/>
</dbReference>
<sequence>MPETADTLARHIADWAPEPVESSDPLIPQCATDLAATLDLDATFSAGSALPPLWQWIYFAEWPRTAELGADGHPRDGHFLPPIPNRRRMFAGGRMTISSPLVLGEPAVRRSEIAGTTVKHGRTGELLFVTVRSTYRQGENLRLVEEQDLVYRSDDGTATAFTRATEPLAAQSTPWSAEPTTNPALLFRFSALTANAHRIHYDEAYTTGTEGFPALVVHGPLLAIYMAELLRAQDPQHRVARFDFRLRRPVFLGDRVRVQGEPADDAVNLSVVSGSGVTHATATATYG</sequence>
<organism evidence="3 4">
    <name type="scientific">Mycobacterium dioxanotrophicus</name>
    <dbReference type="NCBI Taxonomy" id="482462"/>
    <lineage>
        <taxon>Bacteria</taxon>
        <taxon>Bacillati</taxon>
        <taxon>Actinomycetota</taxon>
        <taxon>Actinomycetes</taxon>
        <taxon>Mycobacteriales</taxon>
        <taxon>Mycobacteriaceae</taxon>
        <taxon>Mycobacterium</taxon>
    </lineage>
</organism>
<dbReference type="RefSeq" id="WP_087078810.1">
    <property type="nucleotide sequence ID" value="NZ_CP020809.1"/>
</dbReference>
<dbReference type="Proteomes" id="UP000195331">
    <property type="component" value="Chromosome"/>
</dbReference>
<evidence type="ECO:0000313" key="4">
    <source>
        <dbReference type="Proteomes" id="UP000195331"/>
    </source>
</evidence>
<dbReference type="InterPro" id="IPR002539">
    <property type="entry name" value="MaoC-like_dom"/>
</dbReference>
<dbReference type="Pfam" id="PF01575">
    <property type="entry name" value="MaoC_dehydratas"/>
    <property type="match status" value="1"/>
</dbReference>